<sequence>MGEMCSIRLRWLRVLLLASGPCSLIYLFTSLRCDISETQPTSPTIPPSCSISFDLPTISISSSLFHRLLSLFVPIPTTISLSLSLSLVPCSLSLSLPFESWSPVSLSLSLSLVPCDSTFTIILC</sequence>
<proteinExistence type="predicted"/>
<accession>A0A8D8U3T4</accession>
<dbReference type="EMBL" id="HBUF01339308">
    <property type="protein sequence ID" value="CAG6700221.1"/>
    <property type="molecule type" value="Transcribed_RNA"/>
</dbReference>
<name>A0A8D8U3T4_9HEMI</name>
<protein>
    <submittedName>
        <fullName evidence="1">Uncharacterized protein</fullName>
    </submittedName>
</protein>
<dbReference type="AlphaFoldDB" id="A0A8D8U3T4"/>
<organism evidence="1">
    <name type="scientific">Cacopsylla melanoneura</name>
    <dbReference type="NCBI Taxonomy" id="428564"/>
    <lineage>
        <taxon>Eukaryota</taxon>
        <taxon>Metazoa</taxon>
        <taxon>Ecdysozoa</taxon>
        <taxon>Arthropoda</taxon>
        <taxon>Hexapoda</taxon>
        <taxon>Insecta</taxon>
        <taxon>Pterygota</taxon>
        <taxon>Neoptera</taxon>
        <taxon>Paraneoptera</taxon>
        <taxon>Hemiptera</taxon>
        <taxon>Sternorrhyncha</taxon>
        <taxon>Psylloidea</taxon>
        <taxon>Psyllidae</taxon>
        <taxon>Psyllinae</taxon>
        <taxon>Cacopsylla</taxon>
    </lineage>
</organism>
<reference evidence="1" key="1">
    <citation type="submission" date="2021-05" db="EMBL/GenBank/DDBJ databases">
        <authorList>
            <person name="Alioto T."/>
            <person name="Alioto T."/>
            <person name="Gomez Garrido J."/>
        </authorList>
    </citation>
    <scope>NUCLEOTIDE SEQUENCE</scope>
</reference>
<evidence type="ECO:0000313" key="1">
    <source>
        <dbReference type="EMBL" id="CAG6700221.1"/>
    </source>
</evidence>